<proteinExistence type="predicted"/>
<accession>B3FJ20</accession>
<dbReference type="EMBL" id="EU197055">
    <property type="protein sequence ID" value="ABY62987.1"/>
    <property type="molecule type" value="Genomic_DNA"/>
</dbReference>
<reference evidence="1 2" key="1">
    <citation type="journal article" date="2008" name="Virology">
        <title>Characterization of Pseudomonas chlororaphis myovirus 201varphi2-1 via genomic sequencing, mass spectrometry, and electron microscopy.</title>
        <authorList>
            <person name="Thomas J.A."/>
            <person name="Rolando M.R."/>
            <person name="Carroll C.A."/>
            <person name="Shen P.S."/>
            <person name="Belnap D.M."/>
            <person name="Weintraub S.T."/>
            <person name="Serwer P."/>
            <person name="Hardies S.C."/>
        </authorList>
    </citation>
    <scope>NUCLEOTIDE SEQUENCE</scope>
</reference>
<evidence type="ECO:0000313" key="1">
    <source>
        <dbReference type="EMBL" id="ABY62987.1"/>
    </source>
</evidence>
<organism evidence="1 2">
    <name type="scientific">Pseudomonas phage 201phi2-1</name>
    <name type="common">Pseudomonas chlororaphis phage 201phi2-1</name>
    <dbReference type="NCBI Taxonomy" id="198110"/>
    <lineage>
        <taxon>Viruses</taxon>
        <taxon>Duplodnaviria</taxon>
        <taxon>Heunggongvirae</taxon>
        <taxon>Uroviricota</taxon>
        <taxon>Caudoviricetes</taxon>
        <taxon>Chimalliviridae</taxon>
        <taxon>Serwervirus</taxon>
        <taxon>Serwervirus 201phi21</taxon>
    </lineage>
</organism>
<organismHost>
    <name type="scientific">Pseudomonas chlororaphis</name>
    <dbReference type="NCBI Taxonomy" id="587753"/>
</organismHost>
<dbReference type="RefSeq" id="YP_001956881.1">
    <property type="nucleotide sequence ID" value="NC_010821.1"/>
</dbReference>
<evidence type="ECO:0000313" key="2">
    <source>
        <dbReference type="Proteomes" id="UP000002421"/>
    </source>
</evidence>
<dbReference type="OrthoDB" id="37190at10239"/>
<keyword evidence="2" id="KW-1185">Reference proteome</keyword>
<dbReference type="Proteomes" id="UP000002421">
    <property type="component" value="Segment"/>
</dbReference>
<dbReference type="InterPro" id="IPR024413">
    <property type="entry name" value="Phage_phiKZ_Orf92_int-head"/>
</dbReference>
<sequence length="489" mass="53009">MSLTALLKEAGVSNEDITASEPLVQETVVSPVDSPSAAIPVVDAVVETAPVVEPVPETVAAPVTAPLEPAVVESVVAPVAEAPLPVEAVAVDQVIPTIPVVEAQAAVAEAVEITQIEATACQVEAEQQAIKDKADELLDMQTALENLTSIIRKTGANGVSNQTAEVIQSQLRSINRRLGVESKFVSTESFIARDNREQHAIATIALEDIKTSVKVAKNKFIELLEKILALFKRAASNWLDGLVSLDKKVDQLDQRLGALKKPGGGGSLTLHNAGLVVYKDSIDIPEDIPGLAHFASVAYPDVVTKYLDQSAKTLLKYKPSDFDPERIKEEFERHAKPLAYLIELQVEKDELPGGQHLDVDEGGLSFGIKGEVPAGVDKEVDLETTVELRKKVRAIKDIVEQIKKIRPEVEKIDKAGKRLIEAARRSTSLKAEDEKEAEDFYNIVHDAISRSAAAKPRVDEVIKYLVRYLGAQVAIVNTMADAIEKEKED</sequence>
<name>B3FJ20_BP201</name>
<protein>
    <submittedName>
        <fullName evidence="1">Virion structural protein</fullName>
    </submittedName>
</protein>
<dbReference type="KEGG" id="vg:6372416"/>
<gene>
    <name evidence="1" type="ORF">201phi2-1p157</name>
</gene>
<dbReference type="Pfam" id="PF12699">
    <property type="entry name" value="phiKZ_IP"/>
    <property type="match status" value="1"/>
</dbReference>